<name>A0A0E9W5C2_ANGAN</name>
<organism evidence="1">
    <name type="scientific">Anguilla anguilla</name>
    <name type="common">European freshwater eel</name>
    <name type="synonym">Muraena anguilla</name>
    <dbReference type="NCBI Taxonomy" id="7936"/>
    <lineage>
        <taxon>Eukaryota</taxon>
        <taxon>Metazoa</taxon>
        <taxon>Chordata</taxon>
        <taxon>Craniata</taxon>
        <taxon>Vertebrata</taxon>
        <taxon>Euteleostomi</taxon>
        <taxon>Actinopterygii</taxon>
        <taxon>Neopterygii</taxon>
        <taxon>Teleostei</taxon>
        <taxon>Anguilliformes</taxon>
        <taxon>Anguillidae</taxon>
        <taxon>Anguilla</taxon>
    </lineage>
</organism>
<dbReference type="EMBL" id="GBXM01023822">
    <property type="protein sequence ID" value="JAH84755.1"/>
    <property type="molecule type" value="Transcribed_RNA"/>
</dbReference>
<reference evidence="1" key="1">
    <citation type="submission" date="2014-11" db="EMBL/GenBank/DDBJ databases">
        <authorList>
            <person name="Amaro Gonzalez C."/>
        </authorList>
    </citation>
    <scope>NUCLEOTIDE SEQUENCE</scope>
</reference>
<evidence type="ECO:0000313" key="1">
    <source>
        <dbReference type="EMBL" id="JAH84755.1"/>
    </source>
</evidence>
<protein>
    <submittedName>
        <fullName evidence="1">Uncharacterized protein</fullName>
    </submittedName>
</protein>
<accession>A0A0E9W5C2</accession>
<proteinExistence type="predicted"/>
<sequence length="40" mass="4743">MLKQDPFPIKLFLLQTKPDDKKCSMETGQFTFERFSDMVT</sequence>
<reference evidence="1" key="2">
    <citation type="journal article" date="2015" name="Fish Shellfish Immunol.">
        <title>Early steps in the European eel (Anguilla anguilla)-Vibrio vulnificus interaction in the gills: Role of the RtxA13 toxin.</title>
        <authorList>
            <person name="Callol A."/>
            <person name="Pajuelo D."/>
            <person name="Ebbesson L."/>
            <person name="Teles M."/>
            <person name="MacKenzie S."/>
            <person name="Amaro C."/>
        </authorList>
    </citation>
    <scope>NUCLEOTIDE SEQUENCE</scope>
</reference>
<dbReference type="AlphaFoldDB" id="A0A0E9W5C2"/>